<dbReference type="EMBL" id="BAAARJ010000024">
    <property type="protein sequence ID" value="GAA2635092.1"/>
    <property type="molecule type" value="Genomic_DNA"/>
</dbReference>
<name>A0ABP6D6D7_9ACTN</name>
<feature type="compositionally biased region" description="Basic and acidic residues" evidence="1">
    <location>
        <begin position="8"/>
        <end position="22"/>
    </location>
</feature>
<feature type="region of interest" description="Disordered" evidence="1">
    <location>
        <begin position="1"/>
        <end position="23"/>
    </location>
</feature>
<gene>
    <name evidence="2" type="ORF">GCM10009863_59340</name>
</gene>
<accession>A0ABP6D6D7</accession>
<proteinExistence type="predicted"/>
<protein>
    <submittedName>
        <fullName evidence="2">Uncharacterized protein</fullName>
    </submittedName>
</protein>
<reference evidence="3" key="1">
    <citation type="journal article" date="2019" name="Int. J. Syst. Evol. Microbiol.">
        <title>The Global Catalogue of Microorganisms (GCM) 10K type strain sequencing project: providing services to taxonomists for standard genome sequencing and annotation.</title>
        <authorList>
            <consortium name="The Broad Institute Genomics Platform"/>
            <consortium name="The Broad Institute Genome Sequencing Center for Infectious Disease"/>
            <person name="Wu L."/>
            <person name="Ma J."/>
        </authorList>
    </citation>
    <scope>NUCLEOTIDE SEQUENCE [LARGE SCALE GENOMIC DNA]</scope>
    <source>
        <strain evidence="3">JCM 16373</strain>
    </source>
</reference>
<keyword evidence="3" id="KW-1185">Reference proteome</keyword>
<evidence type="ECO:0000313" key="3">
    <source>
        <dbReference type="Proteomes" id="UP001501447"/>
    </source>
</evidence>
<evidence type="ECO:0000256" key="1">
    <source>
        <dbReference type="SAM" id="MobiDB-lite"/>
    </source>
</evidence>
<evidence type="ECO:0000313" key="2">
    <source>
        <dbReference type="EMBL" id="GAA2635092.1"/>
    </source>
</evidence>
<sequence>MRPGESPEQARARAQRLRDHAGRARTLAGSLGPALDTGVAKAAAGGAWSGPYAERVAGALRGYQSALGGMAQGLHGSAQSWEREADLLEQEAAAVPGGGR</sequence>
<organism evidence="2 3">
    <name type="scientific">Streptomyces axinellae</name>
    <dbReference type="NCBI Taxonomy" id="552788"/>
    <lineage>
        <taxon>Bacteria</taxon>
        <taxon>Bacillati</taxon>
        <taxon>Actinomycetota</taxon>
        <taxon>Actinomycetes</taxon>
        <taxon>Kitasatosporales</taxon>
        <taxon>Streptomycetaceae</taxon>
        <taxon>Streptomyces</taxon>
    </lineage>
</organism>
<comment type="caution">
    <text evidence="2">The sequence shown here is derived from an EMBL/GenBank/DDBJ whole genome shotgun (WGS) entry which is preliminary data.</text>
</comment>
<dbReference type="Proteomes" id="UP001501447">
    <property type="component" value="Unassembled WGS sequence"/>
</dbReference>